<dbReference type="InterPro" id="IPR046956">
    <property type="entry name" value="RLP23-like"/>
</dbReference>
<comment type="subcellular location">
    <subcellularLocation>
        <location evidence="1">Membrane</location>
        <topology evidence="1">Single-pass type I membrane protein</topology>
    </subcellularLocation>
</comment>
<dbReference type="Proteomes" id="UP000327157">
    <property type="component" value="Chromosome 17"/>
</dbReference>
<comment type="caution">
    <text evidence="10">The sequence shown here is derived from an EMBL/GenBank/DDBJ whole genome shotgun (WGS) entry which is preliminary data.</text>
</comment>
<reference evidence="11" key="2">
    <citation type="submission" date="2019-10" db="EMBL/GenBank/DDBJ databases">
        <title>A de novo genome assembly of a pear dwarfing rootstock.</title>
        <authorList>
            <person name="Wang F."/>
            <person name="Wang J."/>
            <person name="Li S."/>
            <person name="Zhang Y."/>
            <person name="Fang M."/>
            <person name="Ma L."/>
            <person name="Zhao Y."/>
            <person name="Jiang S."/>
        </authorList>
    </citation>
    <scope>NUCLEOTIDE SEQUENCE [LARGE SCALE GENOMIC DNA]</scope>
</reference>
<gene>
    <name evidence="10" type="ORF">D8674_018729</name>
</gene>
<evidence type="ECO:0000313" key="11">
    <source>
        <dbReference type="Proteomes" id="UP000327157"/>
    </source>
</evidence>
<keyword evidence="8 10" id="KW-0675">Receptor</keyword>
<dbReference type="AlphaFoldDB" id="A0A5N5G6A8"/>
<keyword evidence="4" id="KW-0732">Signal</keyword>
<keyword evidence="5" id="KW-0677">Repeat</keyword>
<dbReference type="InterPro" id="IPR032675">
    <property type="entry name" value="LRR_dom_sf"/>
</dbReference>
<evidence type="ECO:0000256" key="2">
    <source>
        <dbReference type="ARBA" id="ARBA00022614"/>
    </source>
</evidence>
<evidence type="ECO:0000256" key="6">
    <source>
        <dbReference type="ARBA" id="ARBA00022989"/>
    </source>
</evidence>
<evidence type="ECO:0000256" key="7">
    <source>
        <dbReference type="ARBA" id="ARBA00023136"/>
    </source>
</evidence>
<dbReference type="InterPro" id="IPR001611">
    <property type="entry name" value="Leu-rich_rpt"/>
</dbReference>
<dbReference type="PANTHER" id="PTHR48061:SF12">
    <property type="entry name" value="DISEASE RESISTANCE LIKE PROTEIN"/>
    <property type="match status" value="1"/>
</dbReference>
<dbReference type="GO" id="GO:0016020">
    <property type="term" value="C:membrane"/>
    <property type="evidence" value="ECO:0007669"/>
    <property type="project" value="UniProtKB-SubCell"/>
</dbReference>
<evidence type="ECO:0000256" key="1">
    <source>
        <dbReference type="ARBA" id="ARBA00004479"/>
    </source>
</evidence>
<protein>
    <submittedName>
        <fullName evidence="10">Receptor-like protein 12</fullName>
    </submittedName>
</protein>
<evidence type="ECO:0000256" key="3">
    <source>
        <dbReference type="ARBA" id="ARBA00022692"/>
    </source>
</evidence>
<keyword evidence="6" id="KW-1133">Transmembrane helix</keyword>
<proteinExistence type="predicted"/>
<dbReference type="SUPFAM" id="SSF52058">
    <property type="entry name" value="L domain-like"/>
    <property type="match status" value="1"/>
</dbReference>
<keyword evidence="3" id="KW-0812">Transmembrane</keyword>
<dbReference type="Gene3D" id="3.80.10.10">
    <property type="entry name" value="Ribonuclease Inhibitor"/>
    <property type="match status" value="1"/>
</dbReference>
<keyword evidence="11" id="KW-1185">Reference proteome</keyword>
<dbReference type="EMBL" id="SMOL01000487">
    <property type="protein sequence ID" value="KAB2610697.1"/>
    <property type="molecule type" value="Genomic_DNA"/>
</dbReference>
<dbReference type="Pfam" id="PF13855">
    <property type="entry name" value="LRR_8"/>
    <property type="match status" value="1"/>
</dbReference>
<keyword evidence="7" id="KW-0472">Membrane</keyword>
<evidence type="ECO:0000256" key="4">
    <source>
        <dbReference type="ARBA" id="ARBA00022729"/>
    </source>
</evidence>
<evidence type="ECO:0000313" key="10">
    <source>
        <dbReference type="EMBL" id="KAB2610697.1"/>
    </source>
</evidence>
<accession>A0A5N5G6A8</accession>
<dbReference type="PANTHER" id="PTHR48061">
    <property type="entry name" value="LEUCINE-RICH REPEAT RECEPTOR PROTEIN KINASE EMS1-LIKE-RELATED"/>
    <property type="match status" value="1"/>
</dbReference>
<dbReference type="OrthoDB" id="1911164at2759"/>
<sequence>MVYFNVVSNRVQGSLPVLPQSIIDFEAGNNDFTGGISPLFCNLNYLRVLDLSNNLRGIFPQCLGNSSALEILRLHNNCFQGNIPQICANKNSLKMVDLSYNQLQGKLPSSMANCIKLEFLNLGNNHINDIFPSWLGSLPVLRALLLRSNRFHGEIGKPPTNHEFPNLCIIDLSY</sequence>
<dbReference type="FunFam" id="3.80.10.10:FF:000041">
    <property type="entry name" value="LRR receptor-like serine/threonine-protein kinase ERECTA"/>
    <property type="match status" value="1"/>
</dbReference>
<reference evidence="10 11" key="1">
    <citation type="submission" date="2019-09" db="EMBL/GenBank/DDBJ databases">
        <authorList>
            <person name="Ou C."/>
        </authorList>
    </citation>
    <scope>NUCLEOTIDE SEQUENCE [LARGE SCALE GENOMIC DNA]</scope>
    <source>
        <strain evidence="10">S2</strain>
        <tissue evidence="10">Leaf</tissue>
    </source>
</reference>
<keyword evidence="2" id="KW-0433">Leucine-rich repeat</keyword>
<evidence type="ECO:0000256" key="9">
    <source>
        <dbReference type="ARBA" id="ARBA00023180"/>
    </source>
</evidence>
<evidence type="ECO:0000256" key="5">
    <source>
        <dbReference type="ARBA" id="ARBA00022737"/>
    </source>
</evidence>
<dbReference type="Pfam" id="PF00560">
    <property type="entry name" value="LRR_1"/>
    <property type="match status" value="2"/>
</dbReference>
<name>A0A5N5G6A8_9ROSA</name>
<evidence type="ECO:0000256" key="8">
    <source>
        <dbReference type="ARBA" id="ARBA00023170"/>
    </source>
</evidence>
<reference evidence="10 11" key="3">
    <citation type="submission" date="2019-11" db="EMBL/GenBank/DDBJ databases">
        <title>A de novo genome assembly of a pear dwarfing rootstock.</title>
        <authorList>
            <person name="Wang F."/>
            <person name="Wang J."/>
            <person name="Li S."/>
            <person name="Zhang Y."/>
            <person name="Fang M."/>
            <person name="Ma L."/>
            <person name="Zhao Y."/>
            <person name="Jiang S."/>
        </authorList>
    </citation>
    <scope>NUCLEOTIDE SEQUENCE [LARGE SCALE GENOMIC DNA]</scope>
    <source>
        <strain evidence="10">S2</strain>
        <tissue evidence="10">Leaf</tissue>
    </source>
</reference>
<keyword evidence="9" id="KW-0325">Glycoprotein</keyword>
<organism evidence="10 11">
    <name type="scientific">Pyrus ussuriensis x Pyrus communis</name>
    <dbReference type="NCBI Taxonomy" id="2448454"/>
    <lineage>
        <taxon>Eukaryota</taxon>
        <taxon>Viridiplantae</taxon>
        <taxon>Streptophyta</taxon>
        <taxon>Embryophyta</taxon>
        <taxon>Tracheophyta</taxon>
        <taxon>Spermatophyta</taxon>
        <taxon>Magnoliopsida</taxon>
        <taxon>eudicotyledons</taxon>
        <taxon>Gunneridae</taxon>
        <taxon>Pentapetalae</taxon>
        <taxon>rosids</taxon>
        <taxon>fabids</taxon>
        <taxon>Rosales</taxon>
        <taxon>Rosaceae</taxon>
        <taxon>Amygdaloideae</taxon>
        <taxon>Maleae</taxon>
        <taxon>Pyrus</taxon>
    </lineage>
</organism>